<reference evidence="2" key="2">
    <citation type="submission" date="2015-06" db="UniProtKB">
        <authorList>
            <consortium name="EnsemblMetazoa"/>
        </authorList>
    </citation>
    <scope>IDENTIFICATION</scope>
</reference>
<dbReference type="PANTHER" id="PTHR10742">
    <property type="entry name" value="FLAVIN MONOAMINE OXIDASE"/>
    <property type="match status" value="1"/>
</dbReference>
<dbReference type="OMA" id="ATHENYY"/>
<dbReference type="AlphaFoldDB" id="T1K3G1"/>
<dbReference type="GO" id="GO:0046592">
    <property type="term" value="F:polyamine oxidase activity"/>
    <property type="evidence" value="ECO:0007669"/>
    <property type="project" value="TreeGrafter"/>
</dbReference>
<dbReference type="EnsemblMetazoa" id="tetur04g08560.1">
    <property type="protein sequence ID" value="tetur04g08560.1"/>
    <property type="gene ID" value="tetur04g08560"/>
</dbReference>
<proteinExistence type="predicted"/>
<dbReference type="PRINTS" id="PR00419">
    <property type="entry name" value="ADXRDTASE"/>
</dbReference>
<dbReference type="OrthoDB" id="2019015at2759"/>
<name>T1K3G1_TETUR</name>
<dbReference type="KEGG" id="tut:107359618"/>
<organism evidence="2 3">
    <name type="scientific">Tetranychus urticae</name>
    <name type="common">Two-spotted spider mite</name>
    <dbReference type="NCBI Taxonomy" id="32264"/>
    <lineage>
        <taxon>Eukaryota</taxon>
        <taxon>Metazoa</taxon>
        <taxon>Ecdysozoa</taxon>
        <taxon>Arthropoda</taxon>
        <taxon>Chelicerata</taxon>
        <taxon>Arachnida</taxon>
        <taxon>Acari</taxon>
        <taxon>Acariformes</taxon>
        <taxon>Trombidiformes</taxon>
        <taxon>Prostigmata</taxon>
        <taxon>Eleutherengona</taxon>
        <taxon>Raphignathae</taxon>
        <taxon>Tetranychoidea</taxon>
        <taxon>Tetranychidae</taxon>
        <taxon>Tetranychus</taxon>
    </lineage>
</organism>
<dbReference type="PANTHER" id="PTHR10742:SF416">
    <property type="entry name" value="SPERMINE OXIDASE"/>
    <property type="match status" value="1"/>
</dbReference>
<evidence type="ECO:0000259" key="1">
    <source>
        <dbReference type="Pfam" id="PF01593"/>
    </source>
</evidence>
<feature type="domain" description="Amine oxidase" evidence="1">
    <location>
        <begin position="10"/>
        <end position="485"/>
    </location>
</feature>
<dbReference type="SUPFAM" id="SSF54373">
    <property type="entry name" value="FAD-linked reductases, C-terminal domain"/>
    <property type="match status" value="1"/>
</dbReference>
<dbReference type="Gene3D" id="3.50.50.60">
    <property type="entry name" value="FAD/NAD(P)-binding domain"/>
    <property type="match status" value="1"/>
</dbReference>
<accession>T1K3G1</accession>
<dbReference type="EMBL" id="CAEY01001379">
    <property type="status" value="NOT_ANNOTATED_CDS"/>
    <property type="molecule type" value="Genomic_DNA"/>
</dbReference>
<keyword evidence="3" id="KW-1185">Reference proteome</keyword>
<protein>
    <recommendedName>
        <fullName evidence="1">Amine oxidase domain-containing protein</fullName>
    </recommendedName>
</protein>
<gene>
    <name evidence="2" type="primary">107359618</name>
</gene>
<dbReference type="InterPro" id="IPR036188">
    <property type="entry name" value="FAD/NAD-bd_sf"/>
</dbReference>
<dbReference type="InterPro" id="IPR002937">
    <property type="entry name" value="Amino_oxidase"/>
</dbReference>
<dbReference type="SUPFAM" id="SSF51905">
    <property type="entry name" value="FAD/NAD(P)-binding domain"/>
    <property type="match status" value="1"/>
</dbReference>
<dbReference type="HOGENOM" id="CLU_004498_2_3_1"/>
<evidence type="ECO:0000313" key="3">
    <source>
        <dbReference type="Proteomes" id="UP000015104"/>
    </source>
</evidence>
<dbReference type="Gene3D" id="3.90.660.10">
    <property type="match status" value="1"/>
</dbReference>
<reference evidence="3" key="1">
    <citation type="submission" date="2011-08" db="EMBL/GenBank/DDBJ databases">
        <authorList>
            <person name="Rombauts S."/>
        </authorList>
    </citation>
    <scope>NUCLEOTIDE SEQUENCE</scope>
    <source>
        <strain evidence="3">London</strain>
    </source>
</reference>
<dbReference type="Proteomes" id="UP000015104">
    <property type="component" value="Unassembled WGS sequence"/>
</dbReference>
<sequence>MQVAIVGAGIAGLGAALTLVKAGFNRVTIYEAQDYIGGRIKSLKHDDNYLELGAQWIHGQEDNVLFEMASEQGLIASTEASEGVGYFCTQNGHKIDPSLVNQVIMFLDTIKMSLSNGDYKLDYLRNNVDEEKNLNNVSVGEIFKTRFKKWMESKKFKSPQDGELVQGIFNWFMKFEKIDNSCTSLDQLSIISYSLYRTCEGVPLNNFKSSYSSFIESLLESIPEVIIKINCPVKQVKYHPTLENKASLTLGDGSTVYANHVIITSSIGFLKHNMDSFFEPKLPLQKRLIIQTMGFGTVNKIYLVFDESFWQPCDLGFQMVWLEEEKANYSDQYPPWVYDISGIDTVAGQPNVLVGWIGGKGAELIEKESDETLLRVFHSLLTRFLPSIVHREIPKPIKIIRTSWYSNKYVRGAYSNRTVAFAKLNVSIDELTKPLTVSYQLENEKTKCRVDWPLILFAGEATDDKFFSTAHGALSSGIREASRLIQFWQKYQMI</sequence>
<evidence type="ECO:0000313" key="2">
    <source>
        <dbReference type="EnsemblMetazoa" id="tetur04g08560.1"/>
    </source>
</evidence>
<dbReference type="eggNOG" id="KOG0685">
    <property type="taxonomic scope" value="Eukaryota"/>
</dbReference>
<dbReference type="InterPro" id="IPR050281">
    <property type="entry name" value="Flavin_monoamine_oxidase"/>
</dbReference>
<dbReference type="Pfam" id="PF01593">
    <property type="entry name" value="Amino_oxidase"/>
    <property type="match status" value="1"/>
</dbReference>
<dbReference type="STRING" id="32264.T1K3G1"/>